<protein>
    <submittedName>
        <fullName evidence="1">Uncharacterized protein</fullName>
    </submittedName>
</protein>
<dbReference type="AlphaFoldDB" id="A0A2S5B536"/>
<accession>A0A2S5B536</accession>
<dbReference type="InterPro" id="IPR029063">
    <property type="entry name" value="SAM-dependent_MTases_sf"/>
</dbReference>
<evidence type="ECO:0000313" key="2">
    <source>
        <dbReference type="Proteomes" id="UP000237144"/>
    </source>
</evidence>
<proteinExistence type="predicted"/>
<reference evidence="1 2" key="1">
    <citation type="journal article" date="2018" name="Front. Microbiol.">
        <title>Prospects for Fungal Bioremediation of Acidic Radioactive Waste Sites: Characterization and Genome Sequence of Rhodotorula taiwanensis MD1149.</title>
        <authorList>
            <person name="Tkavc R."/>
            <person name="Matrosova V.Y."/>
            <person name="Grichenko O.E."/>
            <person name="Gostincar C."/>
            <person name="Volpe R.P."/>
            <person name="Klimenkova P."/>
            <person name="Gaidamakova E.K."/>
            <person name="Zhou C.E."/>
            <person name="Stewart B.J."/>
            <person name="Lyman M.G."/>
            <person name="Malfatti S.A."/>
            <person name="Rubinfeld B."/>
            <person name="Courtot M."/>
            <person name="Singh J."/>
            <person name="Dalgard C.L."/>
            <person name="Hamilton T."/>
            <person name="Frey K.G."/>
            <person name="Gunde-Cimerman N."/>
            <person name="Dugan L."/>
            <person name="Daly M.J."/>
        </authorList>
    </citation>
    <scope>NUCLEOTIDE SEQUENCE [LARGE SCALE GENOMIC DNA]</scope>
    <source>
        <strain evidence="1 2">MD1149</strain>
    </source>
</reference>
<sequence length="47" mass="5253">MFIPIGEYSQSIWQVDKDKDGIVTEQRLFGVSYVPLTDAASQYEGAV</sequence>
<comment type="caution">
    <text evidence="1">The sequence shown here is derived from an EMBL/GenBank/DDBJ whole genome shotgun (WGS) entry which is preliminary data.</text>
</comment>
<dbReference type="EMBL" id="PJQD01000072">
    <property type="protein sequence ID" value="POY71899.1"/>
    <property type="molecule type" value="Genomic_DNA"/>
</dbReference>
<dbReference type="Pfam" id="PF01135">
    <property type="entry name" value="PCMT"/>
    <property type="match status" value="1"/>
</dbReference>
<organism evidence="1 2">
    <name type="scientific">Rhodotorula taiwanensis</name>
    <dbReference type="NCBI Taxonomy" id="741276"/>
    <lineage>
        <taxon>Eukaryota</taxon>
        <taxon>Fungi</taxon>
        <taxon>Dikarya</taxon>
        <taxon>Basidiomycota</taxon>
        <taxon>Pucciniomycotina</taxon>
        <taxon>Microbotryomycetes</taxon>
        <taxon>Sporidiobolales</taxon>
        <taxon>Sporidiobolaceae</taxon>
        <taxon>Rhodotorula</taxon>
    </lineage>
</organism>
<evidence type="ECO:0000313" key="1">
    <source>
        <dbReference type="EMBL" id="POY71899.1"/>
    </source>
</evidence>
<dbReference type="Proteomes" id="UP000237144">
    <property type="component" value="Unassembled WGS sequence"/>
</dbReference>
<name>A0A2S5B536_9BASI</name>
<keyword evidence="2" id="KW-1185">Reference proteome</keyword>
<gene>
    <name evidence="1" type="ORF">BMF94_5260</name>
</gene>
<dbReference type="Gene3D" id="3.40.50.150">
    <property type="entry name" value="Vaccinia Virus protein VP39"/>
    <property type="match status" value="1"/>
</dbReference>
<dbReference type="OrthoDB" id="73890at2759"/>